<evidence type="ECO:0000259" key="4">
    <source>
        <dbReference type="Pfam" id="PF19335"/>
    </source>
</evidence>
<dbReference type="RefSeq" id="WP_282733608.1">
    <property type="nucleotide sequence ID" value="NZ_JASCQP010000004.1"/>
</dbReference>
<feature type="region of interest" description="Disordered" evidence="2">
    <location>
        <begin position="176"/>
        <end position="221"/>
    </location>
</feature>
<proteinExistence type="predicted"/>
<accession>A0ABT6UV38</accession>
<feature type="compositionally biased region" description="Basic and acidic residues" evidence="2">
    <location>
        <begin position="300"/>
        <end position="310"/>
    </location>
</feature>
<protein>
    <submittedName>
        <fullName evidence="5">Heavy metal-binding domain-containing protein</fullName>
    </submittedName>
</protein>
<evidence type="ECO:0000256" key="2">
    <source>
        <dbReference type="SAM" id="MobiDB-lite"/>
    </source>
</evidence>
<name>A0ABT6UV38_9GAMM</name>
<feature type="domain" description="Heavy metal binding" evidence="4">
    <location>
        <begin position="147"/>
        <end position="171"/>
    </location>
</feature>
<dbReference type="InterPro" id="IPR045800">
    <property type="entry name" value="HMBD"/>
</dbReference>
<dbReference type="EMBL" id="JASCQP010000004">
    <property type="protein sequence ID" value="MDI5889556.1"/>
    <property type="molecule type" value="Genomic_DNA"/>
</dbReference>
<dbReference type="Pfam" id="PF00346">
    <property type="entry name" value="Complex1_49kDa"/>
    <property type="match status" value="1"/>
</dbReference>
<feature type="region of interest" description="Disordered" evidence="2">
    <location>
        <begin position="263"/>
        <end position="312"/>
    </location>
</feature>
<dbReference type="InterPro" id="IPR001135">
    <property type="entry name" value="NADH_Q_OxRdtase_suD"/>
</dbReference>
<evidence type="ECO:0000313" key="5">
    <source>
        <dbReference type="EMBL" id="MDI5889556.1"/>
    </source>
</evidence>
<keyword evidence="1" id="KW-0560">Oxidoreductase</keyword>
<dbReference type="Gene3D" id="3.40.50.12280">
    <property type="match status" value="1"/>
</dbReference>
<keyword evidence="6" id="KW-1185">Reference proteome</keyword>
<dbReference type="InterPro" id="IPR052197">
    <property type="entry name" value="ComplexI_49kDa-like"/>
</dbReference>
<evidence type="ECO:0000259" key="3">
    <source>
        <dbReference type="Pfam" id="PF00346"/>
    </source>
</evidence>
<dbReference type="Proteomes" id="UP001225957">
    <property type="component" value="Unassembled WGS sequence"/>
</dbReference>
<feature type="compositionally biased region" description="Basic and acidic residues" evidence="2">
    <location>
        <begin position="185"/>
        <end position="221"/>
    </location>
</feature>
<dbReference type="Pfam" id="PF19335">
    <property type="entry name" value="HMBD"/>
    <property type="match status" value="2"/>
</dbReference>
<dbReference type="SUPFAM" id="SSF56762">
    <property type="entry name" value="HydB/Nqo4-like"/>
    <property type="match status" value="1"/>
</dbReference>
<dbReference type="PANTHER" id="PTHR43485">
    <property type="entry name" value="HYDROGENASE-4 COMPONENT G"/>
    <property type="match status" value="1"/>
</dbReference>
<dbReference type="InterPro" id="IPR029014">
    <property type="entry name" value="NiFe-Hase_large"/>
</dbReference>
<evidence type="ECO:0000256" key="1">
    <source>
        <dbReference type="ARBA" id="ARBA00023002"/>
    </source>
</evidence>
<feature type="domain" description="Heavy metal binding" evidence="4">
    <location>
        <begin position="226"/>
        <end position="250"/>
    </location>
</feature>
<feature type="domain" description="NADH-quinone oxidoreductase subunit D" evidence="3">
    <location>
        <begin position="486"/>
        <end position="567"/>
    </location>
</feature>
<comment type="caution">
    <text evidence="5">The sequence shown here is derived from an EMBL/GenBank/DDBJ whole genome shotgun (WGS) entry which is preliminary data.</text>
</comment>
<gene>
    <name evidence="5" type="ORF">QLQ83_00410</name>
</gene>
<dbReference type="SUPFAM" id="SSF56770">
    <property type="entry name" value="HydA/Nqo6-like"/>
    <property type="match status" value="1"/>
</dbReference>
<dbReference type="PANTHER" id="PTHR43485:SF1">
    <property type="entry name" value="FORMATE HYDROGENLYASE SUBUNIT 5-RELATED"/>
    <property type="match status" value="1"/>
</dbReference>
<reference evidence="5 6" key="1">
    <citation type="submission" date="2023-04" db="EMBL/GenBank/DDBJ databases">
        <title>Halomonas strains isolated from rhizosphere soil.</title>
        <authorList>
            <person name="Xu L."/>
            <person name="Sun J.-Q."/>
        </authorList>
    </citation>
    <scope>NUCLEOTIDE SEQUENCE [LARGE SCALE GENOMIC DNA]</scope>
    <source>
        <strain evidence="5 6">LR5S20</strain>
    </source>
</reference>
<evidence type="ECO:0000313" key="6">
    <source>
        <dbReference type="Proteomes" id="UP001225957"/>
    </source>
</evidence>
<feature type="compositionally biased region" description="Basic and acidic residues" evidence="2">
    <location>
        <begin position="264"/>
        <end position="290"/>
    </location>
</feature>
<organism evidence="5 6">
    <name type="scientific">Halomonas rhizosphaerae</name>
    <dbReference type="NCBI Taxonomy" id="3043296"/>
    <lineage>
        <taxon>Bacteria</taxon>
        <taxon>Pseudomonadati</taxon>
        <taxon>Pseudomonadota</taxon>
        <taxon>Gammaproteobacteria</taxon>
        <taxon>Oceanospirillales</taxon>
        <taxon>Halomonadaceae</taxon>
        <taxon>Halomonas</taxon>
    </lineage>
</organism>
<sequence length="650" mass="69759">MTIAGARKGRPSIVQRLVGRAQARNLSCLIVPGPEVALAHGLDLAAAGMRIAATPRDAAVLVVIGALSRKLDEATAVLYAQMPRPRAVLVLGGPTPSSLPPADVSTDLSQAELIEATGRLQQALAEGAFTASPEDFDASVLQARIEYVCPMHPEVVEDEPGRCPKCGMDLVAREAGAESGATEGMSEHDHNHHHEHHQGHDHNHHDHDHDDGHQQGHAHEHARTEYVCPMHPQVVQDEPGSCPKCGMDLVARVVGADEGAAEMPLKHGDHHDHEHHEHERHQGHDHEHHHEHGQHKHDHGGHDHSGHDHGASGFMSMVEVTKDLPRSADGLAMDWIKVPFGPVFPGLPGGLRLTLTLDGDGVAEGQATSLVGMSAVTEEGAAETFVERLATAMALAPVSYRLLACRAIEQAAGLKEDPATARARACALERERIASHLGWLAQLGRQLSFVWLMRRATTLQLKTRCANREQLVAMRPALWALNVRLELTPLLKARLKGIGALPGGSHDFRGPVARAAGSAEDVRQADTIYRELGFEIRTGTTGGDAWGRLQQRLMEIMASLDLIEAGVDPGMPTLRDIGSTSGISEASVETPRGRAALRLTLEHGQVVSVELDTACSHHIGLVANLVEGRELGDALVAVGSLDLSPWEVIS</sequence>
<dbReference type="Gene3D" id="1.10.645.10">
    <property type="entry name" value="Cytochrome-c3 Hydrogenase, chain B"/>
    <property type="match status" value="2"/>
</dbReference>